<sequence>MGRGLLYRSVRGPVSVAVGGRFELRMVMWTLGRAYYNQLPVFPGHVKKHVSVSGAYQSTGVDCEEGPGCTHSLFWSIMGYCFKASRYQPYCQK</sequence>
<organism evidence="1">
    <name type="scientific">Escherichia coli</name>
    <dbReference type="NCBI Taxonomy" id="562"/>
    <lineage>
        <taxon>Bacteria</taxon>
        <taxon>Pseudomonadati</taxon>
        <taxon>Pseudomonadota</taxon>
        <taxon>Gammaproteobacteria</taxon>
        <taxon>Enterobacterales</taxon>
        <taxon>Enterobacteriaceae</taxon>
        <taxon>Escherichia</taxon>
    </lineage>
</organism>
<dbReference type="GO" id="GO:0003964">
    <property type="term" value="F:RNA-directed DNA polymerase activity"/>
    <property type="evidence" value="ECO:0007669"/>
    <property type="project" value="UniProtKB-KW"/>
</dbReference>
<protein>
    <submittedName>
        <fullName evidence="1">Uncharacterized protein</fullName>
    </submittedName>
</protein>
<name>Q8GA25_ECOLX</name>
<evidence type="ECO:0000313" key="1">
    <source>
        <dbReference type="EMBL" id="CAD33778.1"/>
    </source>
</evidence>
<keyword evidence="1" id="KW-0548">Nucleotidyltransferase</keyword>
<dbReference type="EMBL" id="AJ488511">
    <property type="protein sequence ID" value="CAD33778.1"/>
    <property type="molecule type" value="Genomic_DNA"/>
</dbReference>
<proteinExistence type="predicted"/>
<accession>Q8GA25</accession>
<keyword evidence="1" id="KW-0695">RNA-directed DNA polymerase</keyword>
<reference evidence="1" key="1">
    <citation type="journal article" date="2002" name="Infect. Immun.">
        <title>Genetic structure and distribution of four pathogenicity islands (PAI I(536) to PAI IV(536)) of uropathogenic Escherichia coli strain 536.</title>
        <authorList>
            <person name="Dobrindt U."/>
            <person name="Blum-Oehler G."/>
            <person name="Nagy G."/>
            <person name="Schneider G."/>
            <person name="Johann A."/>
            <person name="Gottschalk G."/>
            <person name="Hacker J."/>
        </authorList>
    </citation>
    <scope>NUCLEOTIDE SEQUENCE</scope>
    <source>
        <strain evidence="1">536</strain>
    </source>
</reference>
<keyword evidence="1" id="KW-0808">Transferase</keyword>
<dbReference type="AlphaFoldDB" id="Q8GA25"/>